<evidence type="ECO:0000256" key="1">
    <source>
        <dbReference type="SAM" id="SignalP"/>
    </source>
</evidence>
<sequence>MGAFRSSSGLLLSVAGIAHANFSFFPLISGPGFLTTGESIASTPSNSFQESCQGGYLQNNSQSITASVDIFLGELLCKNDGLPQNVSVEVEQNLKLIVELSLKVYLKLVNNGTGVLEAFGVLNSLNLGNLSDPTFVQLWFSLKMAPFLPYISQSFLIQLGNENFSCSSFQKLIVAFSIERWFIQSKQQQAVYTHFIKSFLSRKDLPDPGCVSSVNDSQQWLQANFGSFSSFATIQDLQVFNPNFSINVTLSQLAPSQVAELLLSSNITVDVNLINQVFERLAAGNALENVDEFLTKLTTEGQVPQFQPVVRDRMMNRTFDIISPHFISFQRKDYSLWFRVKLLPILASFTPEMLQNVTSTINCTNYQIIVSGMADVSSAMPQYRQQEIAAVLLSYMTKSVNIINQPGRSDALKVIICCTA</sequence>
<proteinExistence type="predicted"/>
<evidence type="ECO:0000313" key="3">
    <source>
        <dbReference type="Proteomes" id="UP000822369"/>
    </source>
</evidence>
<gene>
    <name evidence="2" type="ORF">G4P62_019453</name>
</gene>
<evidence type="ECO:0000313" key="2">
    <source>
        <dbReference type="EMBL" id="KAF7202262.1"/>
    </source>
</evidence>
<keyword evidence="1" id="KW-0732">Signal</keyword>
<dbReference type="AlphaFoldDB" id="A0A9D2XHZ9"/>
<protein>
    <submittedName>
        <fullName evidence="2">LOC107373021-like protein</fullName>
    </submittedName>
</protein>
<dbReference type="Proteomes" id="UP000822369">
    <property type="component" value="Chromosome 18"/>
</dbReference>
<reference evidence="2" key="1">
    <citation type="submission" date="2020-03" db="EMBL/GenBank/DDBJ databases">
        <title>Intra-Species Differences in Population Size shape Life History and Genome Evolution.</title>
        <authorList>
            <person name="Willemsen D."/>
            <person name="Cui R."/>
            <person name="Valenzano D.R."/>
        </authorList>
    </citation>
    <scope>NUCLEOTIDE SEQUENCE</scope>
    <source>
        <strain evidence="2">GRZ</strain>
        <tissue evidence="2">Whole</tissue>
    </source>
</reference>
<comment type="caution">
    <text evidence="2">The sequence shown here is derived from an EMBL/GenBank/DDBJ whole genome shotgun (WGS) entry which is preliminary data.</text>
</comment>
<organism evidence="2 3">
    <name type="scientific">Nothobranchius furzeri</name>
    <name type="common">Turquoise killifish</name>
    <dbReference type="NCBI Taxonomy" id="105023"/>
    <lineage>
        <taxon>Eukaryota</taxon>
        <taxon>Metazoa</taxon>
        <taxon>Chordata</taxon>
        <taxon>Craniata</taxon>
        <taxon>Vertebrata</taxon>
        <taxon>Euteleostomi</taxon>
        <taxon>Actinopterygii</taxon>
        <taxon>Neopterygii</taxon>
        <taxon>Teleostei</taxon>
        <taxon>Neoteleostei</taxon>
        <taxon>Acanthomorphata</taxon>
        <taxon>Ovalentaria</taxon>
        <taxon>Atherinomorphae</taxon>
        <taxon>Cyprinodontiformes</taxon>
        <taxon>Nothobranchiidae</taxon>
        <taxon>Nothobranchius</taxon>
    </lineage>
</organism>
<dbReference type="EMBL" id="JAAVVJ010000018">
    <property type="protein sequence ID" value="KAF7202262.1"/>
    <property type="molecule type" value="Genomic_DNA"/>
</dbReference>
<accession>A0A9D2XHZ9</accession>
<feature type="signal peptide" evidence="1">
    <location>
        <begin position="1"/>
        <end position="20"/>
    </location>
</feature>
<name>A0A9D2XHZ9_NOTFU</name>
<feature type="chain" id="PRO_5039213771" evidence="1">
    <location>
        <begin position="21"/>
        <end position="420"/>
    </location>
</feature>